<keyword evidence="2 7" id="KW-0396">Initiation factor</keyword>
<dbReference type="Gene3D" id="2.40.30.10">
    <property type="entry name" value="Translation factors"/>
    <property type="match status" value="2"/>
</dbReference>
<dbReference type="InterPro" id="IPR036925">
    <property type="entry name" value="TIF_IF2_dom3_sf"/>
</dbReference>
<dbReference type="EMBL" id="KT006999">
    <property type="protein sequence ID" value="AKQ02296.1"/>
    <property type="molecule type" value="Genomic_DNA"/>
</dbReference>
<dbReference type="FunFam" id="3.40.50.10050:FF:000001">
    <property type="entry name" value="Translation initiation factor IF-2"/>
    <property type="match status" value="1"/>
</dbReference>
<dbReference type="SUPFAM" id="SSF52540">
    <property type="entry name" value="P-loop containing nucleoside triphosphate hydrolases"/>
    <property type="match status" value="1"/>
</dbReference>
<dbReference type="GO" id="GO:0003743">
    <property type="term" value="F:translation initiation factor activity"/>
    <property type="evidence" value="ECO:0007669"/>
    <property type="project" value="UniProtKB-KW"/>
</dbReference>
<dbReference type="InterPro" id="IPR009000">
    <property type="entry name" value="Transl_B-barrel_sf"/>
</dbReference>
<dbReference type="Gene3D" id="3.40.50.300">
    <property type="entry name" value="P-loop containing nucleotide triphosphate hydrolases"/>
    <property type="match status" value="1"/>
</dbReference>
<organism evidence="7">
    <name type="scientific">uncultured Microgenomates bacterium Rifle_16ft_4_minimus_37633</name>
    <dbReference type="NCBI Taxonomy" id="1665114"/>
    <lineage>
        <taxon>Bacteria</taxon>
        <taxon>Candidatus Microgenomatota</taxon>
        <taxon>environmental samples</taxon>
    </lineage>
</organism>
<evidence type="ECO:0000259" key="6">
    <source>
        <dbReference type="PROSITE" id="PS51722"/>
    </source>
</evidence>
<proteinExistence type="inferred from homology"/>
<dbReference type="SUPFAM" id="SSF52156">
    <property type="entry name" value="Initiation factor IF2/eIF5b, domain 3"/>
    <property type="match status" value="1"/>
</dbReference>
<dbReference type="NCBIfam" id="TIGR00231">
    <property type="entry name" value="small_GTP"/>
    <property type="match status" value="1"/>
</dbReference>
<dbReference type="AlphaFoldDB" id="A0A0H4T3M3"/>
<evidence type="ECO:0000256" key="1">
    <source>
        <dbReference type="ARBA" id="ARBA00007733"/>
    </source>
</evidence>
<protein>
    <submittedName>
        <fullName evidence="7">Translation initiation factor IF-2, translation initiation factor IF-2</fullName>
    </submittedName>
</protein>
<dbReference type="PANTHER" id="PTHR43381">
    <property type="entry name" value="TRANSLATION INITIATION FACTOR IF-2-RELATED"/>
    <property type="match status" value="1"/>
</dbReference>
<dbReference type="Pfam" id="PF11987">
    <property type="entry name" value="IF-2"/>
    <property type="match status" value="1"/>
</dbReference>
<dbReference type="GO" id="GO:0003924">
    <property type="term" value="F:GTPase activity"/>
    <property type="evidence" value="ECO:0007669"/>
    <property type="project" value="InterPro"/>
</dbReference>
<comment type="similarity">
    <text evidence="1">Belongs to the TRAFAC class translation factor GTPase superfamily. Classic translation factor GTPase family. IF-2 subfamily.</text>
</comment>
<evidence type="ECO:0000256" key="4">
    <source>
        <dbReference type="ARBA" id="ARBA00022917"/>
    </source>
</evidence>
<evidence type="ECO:0000256" key="3">
    <source>
        <dbReference type="ARBA" id="ARBA00022741"/>
    </source>
</evidence>
<keyword evidence="3" id="KW-0547">Nucleotide-binding</keyword>
<dbReference type="GO" id="GO:0005525">
    <property type="term" value="F:GTP binding"/>
    <property type="evidence" value="ECO:0007669"/>
    <property type="project" value="UniProtKB-KW"/>
</dbReference>
<dbReference type="Gene3D" id="3.40.50.10050">
    <property type="entry name" value="Translation initiation factor IF- 2, domain 3"/>
    <property type="match status" value="1"/>
</dbReference>
<evidence type="ECO:0000256" key="5">
    <source>
        <dbReference type="ARBA" id="ARBA00023134"/>
    </source>
</evidence>
<dbReference type="PROSITE" id="PS51722">
    <property type="entry name" value="G_TR_2"/>
    <property type="match status" value="1"/>
</dbReference>
<dbReference type="GO" id="GO:0005737">
    <property type="term" value="C:cytoplasm"/>
    <property type="evidence" value="ECO:0007669"/>
    <property type="project" value="TreeGrafter"/>
</dbReference>
<dbReference type="PRINTS" id="PR00315">
    <property type="entry name" value="ELONGATNFCT"/>
</dbReference>
<dbReference type="Pfam" id="PF22042">
    <property type="entry name" value="EF-G_D2"/>
    <property type="match status" value="1"/>
</dbReference>
<feature type="domain" description="Tr-type G" evidence="6">
    <location>
        <begin position="4"/>
        <end position="193"/>
    </location>
</feature>
<evidence type="ECO:0000256" key="2">
    <source>
        <dbReference type="ARBA" id="ARBA00022540"/>
    </source>
</evidence>
<reference evidence="7" key="1">
    <citation type="journal article" date="2015" name="ISME J.">
        <title>Aquifer environment selects for microbial species cohorts in sediment and groundwater.</title>
        <authorList>
            <person name="Hug L.A."/>
            <person name="Thomas B.C."/>
            <person name="Brown C.T."/>
            <person name="Frischkorn K.R."/>
            <person name="Williams K.H."/>
            <person name="Tringe S.G."/>
            <person name="Banfield J.F."/>
        </authorList>
    </citation>
    <scope>NUCLEOTIDE SEQUENCE</scope>
</reference>
<sequence>MLKMRAPIVTVLGHVDHGKTSLLDALRKSNVAEKEIGGITQSIGASQITTKATGPVTDSEESLTRRDGLRPGGKKITFIDTPGHAAFSKMRSRGAKVADIAILVVSADDGVKPQTKEALSFILEEKIPYIVAITKIDLQSADIEGAKRSLADIGVLFEGGGGNIPVVPLSARTKKGLDELLEVIILVSEVEDIKGDSAGELEAFVVETKKDKRGTLVSVIVRNGSIKVGDQILVDGVLSKVRGIFDSQNKSLREVGPGEPALILGFEKMPPVGSPIKHWKGEVISVKNPARLHIKDEGTKEMPNIIIKAQSSGVLEAISENLPVGVNIVGTGIGDVNESDIFSAKAGNAKIFVFEAKVPVGVARLAEMEGVKIETFNIIYRLFERIEELNSKKEKVVGKAEIIAVFPYENKKVAGGKVILGKLNRQDQIKILRGEKEIGEVKIISMKKEKKDISQASAGEEFGVIFEPQLAFTIGDVLVSVAK</sequence>
<keyword evidence="4" id="KW-0648">Protein biosynthesis</keyword>
<keyword evidence="5" id="KW-0342">GTP-binding</keyword>
<dbReference type="InterPro" id="IPR023115">
    <property type="entry name" value="TIF_IF2_dom3"/>
</dbReference>
<dbReference type="FunFam" id="3.40.50.300:FF:000019">
    <property type="entry name" value="Translation initiation factor IF-2"/>
    <property type="match status" value="1"/>
</dbReference>
<dbReference type="InterPro" id="IPR015760">
    <property type="entry name" value="TIF_IF2"/>
</dbReference>
<dbReference type="InterPro" id="IPR027417">
    <property type="entry name" value="P-loop_NTPase"/>
</dbReference>
<accession>A0A0H4T3M3</accession>
<dbReference type="PANTHER" id="PTHR43381:SF4">
    <property type="entry name" value="EUKARYOTIC TRANSLATION INITIATION FACTOR 5B"/>
    <property type="match status" value="1"/>
</dbReference>
<dbReference type="InterPro" id="IPR000795">
    <property type="entry name" value="T_Tr_GTP-bd_dom"/>
</dbReference>
<dbReference type="SUPFAM" id="SSF50447">
    <property type="entry name" value="Translation proteins"/>
    <property type="match status" value="2"/>
</dbReference>
<dbReference type="Pfam" id="PF00009">
    <property type="entry name" value="GTP_EFTU"/>
    <property type="match status" value="1"/>
</dbReference>
<dbReference type="InterPro" id="IPR005225">
    <property type="entry name" value="Small_GTP-bd"/>
</dbReference>
<evidence type="ECO:0000313" key="7">
    <source>
        <dbReference type="EMBL" id="AKQ02296.1"/>
    </source>
</evidence>
<dbReference type="InterPro" id="IPR053905">
    <property type="entry name" value="EF-G-like_DII"/>
</dbReference>
<dbReference type="CDD" id="cd01887">
    <property type="entry name" value="IF2_eIF5B"/>
    <property type="match status" value="1"/>
</dbReference>
<name>A0A0H4T3M3_9BACT</name>